<protein>
    <submittedName>
        <fullName evidence="1">Uncharacterized protein</fullName>
    </submittedName>
</protein>
<keyword evidence="2" id="KW-1185">Reference proteome</keyword>
<dbReference type="RefSeq" id="WP_308448840.1">
    <property type="nucleotide sequence ID" value="NZ_JAJEQC010000003.1"/>
</dbReference>
<dbReference type="EMBL" id="JAJEQC010000003">
    <property type="protein sequence ID" value="MCC2136322.1"/>
    <property type="molecule type" value="Genomic_DNA"/>
</dbReference>
<evidence type="ECO:0000313" key="2">
    <source>
        <dbReference type="Proteomes" id="UP001199424"/>
    </source>
</evidence>
<dbReference type="AlphaFoldDB" id="A0AAE3DI84"/>
<comment type="caution">
    <text evidence="1">The sequence shown here is derived from an EMBL/GenBank/DDBJ whole genome shotgun (WGS) entry which is preliminary data.</text>
</comment>
<dbReference type="Proteomes" id="UP001199424">
    <property type="component" value="Unassembled WGS sequence"/>
</dbReference>
<reference evidence="1" key="1">
    <citation type="submission" date="2021-10" db="EMBL/GenBank/DDBJ databases">
        <title>Anaerobic single-cell dispensing facilitates the cultivation of human gut bacteria.</title>
        <authorList>
            <person name="Afrizal A."/>
        </authorList>
    </citation>
    <scope>NUCLEOTIDE SEQUENCE</scope>
    <source>
        <strain evidence="1">CLA-AA-H250</strain>
    </source>
</reference>
<evidence type="ECO:0000313" key="1">
    <source>
        <dbReference type="EMBL" id="MCC2136322.1"/>
    </source>
</evidence>
<accession>A0AAE3DI84</accession>
<gene>
    <name evidence="1" type="ORF">LKD31_04750</name>
</gene>
<sequence>MTKDEVYEYYLHWRKGSRTLSVEELFSAYTIDQNIFESSSKVINRLFYLVPDFFKSNLRIFIFYEENTFLKDSKQNLKLIQSNLKIQYNKTEYLTV</sequence>
<organism evidence="1 2">
    <name type="scientific">Hominenteromicrobium mulieris</name>
    <dbReference type="NCBI Taxonomy" id="2885357"/>
    <lineage>
        <taxon>Bacteria</taxon>
        <taxon>Bacillati</taxon>
        <taxon>Bacillota</taxon>
        <taxon>Clostridia</taxon>
        <taxon>Eubacteriales</taxon>
        <taxon>Oscillospiraceae</taxon>
        <taxon>Hominenteromicrobium</taxon>
    </lineage>
</organism>
<proteinExistence type="predicted"/>
<name>A0AAE3DI84_9FIRM</name>